<dbReference type="Proteomes" id="UP000247454">
    <property type="component" value="Unassembled WGS sequence"/>
</dbReference>
<accession>A0A318TJU9</accession>
<organism evidence="1 2">
    <name type="scientific">Phyllobacterium leguminum</name>
    <dbReference type="NCBI Taxonomy" id="314237"/>
    <lineage>
        <taxon>Bacteria</taxon>
        <taxon>Pseudomonadati</taxon>
        <taxon>Pseudomonadota</taxon>
        <taxon>Alphaproteobacteria</taxon>
        <taxon>Hyphomicrobiales</taxon>
        <taxon>Phyllobacteriaceae</taxon>
        <taxon>Phyllobacterium</taxon>
    </lineage>
</organism>
<name>A0A318TJU9_9HYPH</name>
<comment type="caution">
    <text evidence="1">The sequence shown here is derived from an EMBL/GenBank/DDBJ whole genome shotgun (WGS) entry which is preliminary data.</text>
</comment>
<sequence length="541" mass="59842">MTYMGVGWKPGYGPVVKVMKNDADDYLTTPNSDYGRFLFNSELQAISYVKEPWKTTLNTAYAAGYTDLGGNATTCMRSIGRTDISNLHYYLPYAFPQTLFRGDNFVPLAEARLRNTATGRVTAGNRSAQWVAKEASYQSGIMTAYQFPYAMMQMTNFATYGDWRGRMDPRFSGRPGQWVVRYGSYLDGRDGGRPPDITEGSYQGNSSPVMEMITYWWDLPADSSPIPNPSLPPQSGQENVRLDWMGSNECVITRPGYTVANSSGRQRIIDSTRNPPLCLMAGETASFAPGGSVFVPAPRGITLSEDCVVEVMARVTGAAQYVPAMIISGYTPDYNVALTYSVSAGGVTFYNEGQAALTVRYAVFGVDFRPPSTGGNLTFYRGNDGAQDFIQIKKPGTSDTAPLPNDILLDTRFPTLQIVSEGWLPLSAFNESPDSQEWGNVAKTVSFTNSGFWPYLKYTVNFPGCILPPMFGQIYHYPSGGYNHQPTNQSAIARVEDNYVKFHLSPGNPSTMTRPEGKAWQLNFNYPDPLGIRYYIFAIPR</sequence>
<reference evidence="1 2" key="1">
    <citation type="submission" date="2018-06" db="EMBL/GenBank/DDBJ databases">
        <title>Genomic Encyclopedia of Type Strains, Phase III (KMG-III): the genomes of soil and plant-associated and newly described type strains.</title>
        <authorList>
            <person name="Whitman W."/>
        </authorList>
    </citation>
    <scope>NUCLEOTIDE SEQUENCE [LARGE SCALE GENOMIC DNA]</scope>
    <source>
        <strain evidence="1 2">ORS 1419</strain>
    </source>
</reference>
<gene>
    <name evidence="1" type="ORF">C7477_10378</name>
</gene>
<proteinExistence type="predicted"/>
<evidence type="ECO:0000313" key="2">
    <source>
        <dbReference type="Proteomes" id="UP000247454"/>
    </source>
</evidence>
<protein>
    <submittedName>
        <fullName evidence="1">Uncharacterized protein</fullName>
    </submittedName>
</protein>
<dbReference type="EMBL" id="QJTF01000003">
    <property type="protein sequence ID" value="PYE89570.1"/>
    <property type="molecule type" value="Genomic_DNA"/>
</dbReference>
<dbReference type="RefSeq" id="WP_146226055.1">
    <property type="nucleotide sequence ID" value="NZ_QJTF01000003.1"/>
</dbReference>
<dbReference type="OrthoDB" id="8430258at2"/>
<evidence type="ECO:0000313" key="1">
    <source>
        <dbReference type="EMBL" id="PYE89570.1"/>
    </source>
</evidence>
<keyword evidence="2" id="KW-1185">Reference proteome</keyword>
<dbReference type="AlphaFoldDB" id="A0A318TJU9"/>